<evidence type="ECO:0000256" key="5">
    <source>
        <dbReference type="ARBA" id="ARBA00022723"/>
    </source>
</evidence>
<dbReference type="PANTHER" id="PTHR31637:SF0">
    <property type="entry name" value="2,3-BISPHOSPHOGLYCERATE-INDEPENDENT PHOSPHOGLYCERATE MUTASE"/>
    <property type="match status" value="1"/>
</dbReference>
<gene>
    <name evidence="13" type="primary">gpmI</name>
    <name evidence="13" type="ORF">TRFO_28268</name>
</gene>
<evidence type="ECO:0000256" key="4">
    <source>
        <dbReference type="ARBA" id="ARBA00012026"/>
    </source>
</evidence>
<organism evidence="13 14">
    <name type="scientific">Tritrichomonas foetus</name>
    <dbReference type="NCBI Taxonomy" id="1144522"/>
    <lineage>
        <taxon>Eukaryota</taxon>
        <taxon>Metamonada</taxon>
        <taxon>Parabasalia</taxon>
        <taxon>Tritrichomonadida</taxon>
        <taxon>Tritrichomonadidae</taxon>
        <taxon>Tritrichomonas</taxon>
    </lineage>
</organism>
<dbReference type="GO" id="GO:0004619">
    <property type="term" value="F:phosphoglycerate mutase activity"/>
    <property type="evidence" value="ECO:0007669"/>
    <property type="project" value="UniProtKB-EC"/>
</dbReference>
<dbReference type="GO" id="GO:0006096">
    <property type="term" value="P:glycolytic process"/>
    <property type="evidence" value="ECO:0007669"/>
    <property type="project" value="UniProtKB-UniPathway"/>
</dbReference>
<dbReference type="GO" id="GO:0030145">
    <property type="term" value="F:manganese ion binding"/>
    <property type="evidence" value="ECO:0007669"/>
    <property type="project" value="InterPro"/>
</dbReference>
<keyword evidence="9" id="KW-1133">Transmembrane helix</keyword>
<dbReference type="UniPathway" id="UPA00109">
    <property type="reaction ID" value="UER00186"/>
</dbReference>
<dbReference type="OrthoDB" id="1886626at2759"/>
<dbReference type="GO" id="GO:0005737">
    <property type="term" value="C:cytoplasm"/>
    <property type="evidence" value="ECO:0007669"/>
    <property type="project" value="InterPro"/>
</dbReference>
<evidence type="ECO:0000313" key="13">
    <source>
        <dbReference type="EMBL" id="OHT04279.1"/>
    </source>
</evidence>
<evidence type="ECO:0000256" key="8">
    <source>
        <dbReference type="ARBA" id="ARBA00023235"/>
    </source>
</evidence>
<reference evidence="13" key="1">
    <citation type="submission" date="2016-10" db="EMBL/GenBank/DDBJ databases">
        <authorList>
            <person name="Benchimol M."/>
            <person name="Almeida L.G."/>
            <person name="Vasconcelos A.T."/>
            <person name="Perreira-Neves A."/>
            <person name="Rosa I.A."/>
            <person name="Tasca T."/>
            <person name="Bogo M.R."/>
            <person name="de Souza W."/>
        </authorList>
    </citation>
    <scope>NUCLEOTIDE SEQUENCE [LARGE SCALE GENOMIC DNA]</scope>
    <source>
        <strain evidence="13">K</strain>
    </source>
</reference>
<keyword evidence="9" id="KW-0472">Membrane</keyword>
<dbReference type="Proteomes" id="UP000179807">
    <property type="component" value="Unassembled WGS sequence"/>
</dbReference>
<keyword evidence="5" id="KW-0479">Metal-binding</keyword>
<evidence type="ECO:0000256" key="7">
    <source>
        <dbReference type="ARBA" id="ARBA00023211"/>
    </source>
</evidence>
<sequence>MADRYFKMHLFTILFLITQSSPKGAVLTVIDGFGESAWPEGNGIQSAKMTFLDSLRSQFPYQSLVAAQQPVGLVRGEPGSSAVGHQTLGLGRTTPSYFQVLERSMNRKAPEAMINNKVLRDAFHTTKRAHFVGLCTDEGIFSHVKFLPPMFEAAAIENVSEVYVHCILTTLTDKPSNYLNKVESYFPKELGTRIKIAGVYSGETAMDKMRNWTMTQIAYDGMTNPKKAKPMSKYKAYKYLDSIGQIVPEFDPICIEYEKNSCNNSIMKPDDVVVYFHFREDKSYQLAKALIDGMKGSKNPKLRVLSLILFDKSLYNRSTLIIPAVKYNNTLPAVISQHGYKQLRVAEEYKRSHATIFFSGGIMQPIYPGEDRAVDFTSPAEKVVDLYPEMNASLITKAAIEGINKNEYKLIFINYANVDATGHTGNQTAVKIAAEFVDQQVKKIYEECIKNDYLLFITSDHGNGEELIELNGELQLYHTVNNVPFIVCSNKYEIVPSQTGKVPFIGNVAPSILYALGIEIPKEMEPPIIRKSLKINEKVTLDMNDWQAHDSNLSISRSHQTLLLGFILGVLTTILSIFISRFMQIRICGILFGVRETRKERRDSWNHSNISV</sequence>
<dbReference type="Gene3D" id="3.40.720.10">
    <property type="entry name" value="Alkaline Phosphatase, subunit A"/>
    <property type="match status" value="1"/>
</dbReference>
<feature type="signal peptide" evidence="10">
    <location>
        <begin position="1"/>
        <end position="25"/>
    </location>
</feature>
<protein>
    <recommendedName>
        <fullName evidence="4">phosphoglycerate mutase (2,3-diphosphoglycerate-independent)</fullName>
        <ecNumber evidence="4">5.4.2.12</ecNumber>
    </recommendedName>
</protein>
<evidence type="ECO:0000256" key="2">
    <source>
        <dbReference type="ARBA" id="ARBA00004798"/>
    </source>
</evidence>
<dbReference type="GeneID" id="94840777"/>
<accession>A0A1J4JYN8</accession>
<dbReference type="SUPFAM" id="SSF53649">
    <property type="entry name" value="Alkaline phosphatase-like"/>
    <property type="match status" value="1"/>
</dbReference>
<keyword evidence="14" id="KW-1185">Reference proteome</keyword>
<evidence type="ECO:0000256" key="1">
    <source>
        <dbReference type="ARBA" id="ARBA00001936"/>
    </source>
</evidence>
<keyword evidence="6" id="KW-0324">Glycolysis</keyword>
<feature type="chain" id="PRO_5013131327" description="phosphoglycerate mutase (2,3-diphosphoglycerate-independent)" evidence="10">
    <location>
        <begin position="26"/>
        <end position="612"/>
    </location>
</feature>
<comment type="cofactor">
    <cofactor evidence="1">
        <name>Mn(2+)</name>
        <dbReference type="ChEBI" id="CHEBI:29035"/>
    </cofactor>
</comment>
<evidence type="ECO:0000256" key="6">
    <source>
        <dbReference type="ARBA" id="ARBA00023152"/>
    </source>
</evidence>
<proteinExistence type="inferred from homology"/>
<comment type="pathway">
    <text evidence="2">Carbohydrate degradation; glycolysis; pyruvate from D-glyceraldehyde 3-phosphate: step 3/5.</text>
</comment>
<comment type="caution">
    <text evidence="13">The sequence shown here is derived from an EMBL/GenBank/DDBJ whole genome shotgun (WGS) entry which is preliminary data.</text>
</comment>
<feature type="domain" description="BPG-independent PGAM N-terminal" evidence="12">
    <location>
        <begin position="113"/>
        <end position="298"/>
    </location>
</feature>
<dbReference type="PANTHER" id="PTHR31637">
    <property type="entry name" value="2,3-BISPHOSPHOGLYCERATE-INDEPENDENT PHOSPHOGLYCERATE MUTASE"/>
    <property type="match status" value="1"/>
</dbReference>
<dbReference type="VEuPathDB" id="TrichDB:TRFO_28268"/>
<dbReference type="GO" id="GO:0006007">
    <property type="term" value="P:glucose catabolic process"/>
    <property type="evidence" value="ECO:0007669"/>
    <property type="project" value="InterPro"/>
</dbReference>
<dbReference type="AlphaFoldDB" id="A0A1J4JYN8"/>
<keyword evidence="8" id="KW-0413">Isomerase</keyword>
<evidence type="ECO:0000256" key="10">
    <source>
        <dbReference type="SAM" id="SignalP"/>
    </source>
</evidence>
<dbReference type="InterPro" id="IPR017850">
    <property type="entry name" value="Alkaline_phosphatase_core_sf"/>
</dbReference>
<dbReference type="InterPro" id="IPR036646">
    <property type="entry name" value="PGAM_B_sf"/>
</dbReference>
<keyword evidence="9" id="KW-0812">Transmembrane</keyword>
<feature type="transmembrane region" description="Helical" evidence="9">
    <location>
        <begin position="561"/>
        <end position="579"/>
    </location>
</feature>
<name>A0A1J4JYN8_9EUKA</name>
<dbReference type="SUPFAM" id="SSF64158">
    <property type="entry name" value="2,3-Bisphosphoglycerate-independent phosphoglycerate mutase, substrate-binding domain"/>
    <property type="match status" value="1"/>
</dbReference>
<evidence type="ECO:0000259" key="11">
    <source>
        <dbReference type="Pfam" id="PF01676"/>
    </source>
</evidence>
<dbReference type="InterPro" id="IPR011258">
    <property type="entry name" value="BPG-indep_PGM_N"/>
</dbReference>
<dbReference type="EMBL" id="MLAK01000799">
    <property type="protein sequence ID" value="OHT04279.1"/>
    <property type="molecule type" value="Genomic_DNA"/>
</dbReference>
<evidence type="ECO:0000259" key="12">
    <source>
        <dbReference type="Pfam" id="PF06415"/>
    </source>
</evidence>
<dbReference type="Pfam" id="PF06415">
    <property type="entry name" value="iPGM_N"/>
    <property type="match status" value="1"/>
</dbReference>
<evidence type="ECO:0000313" key="14">
    <source>
        <dbReference type="Proteomes" id="UP000179807"/>
    </source>
</evidence>
<dbReference type="Gene3D" id="3.40.1450.10">
    <property type="entry name" value="BPG-independent phosphoglycerate mutase, domain B"/>
    <property type="match status" value="1"/>
</dbReference>
<evidence type="ECO:0000256" key="9">
    <source>
        <dbReference type="SAM" id="Phobius"/>
    </source>
</evidence>
<comment type="similarity">
    <text evidence="3">Belongs to the BPG-independent phosphoglycerate mutase family.</text>
</comment>
<dbReference type="EC" id="5.4.2.12" evidence="4"/>
<dbReference type="InterPro" id="IPR005995">
    <property type="entry name" value="Pgm_bpd_ind"/>
</dbReference>
<dbReference type="Pfam" id="PF01676">
    <property type="entry name" value="Metalloenzyme"/>
    <property type="match status" value="1"/>
</dbReference>
<keyword evidence="10" id="KW-0732">Signal</keyword>
<feature type="domain" description="Metalloenzyme" evidence="11">
    <location>
        <begin position="25"/>
        <end position="519"/>
    </location>
</feature>
<dbReference type="RefSeq" id="XP_068357415.1">
    <property type="nucleotide sequence ID" value="XM_068506073.1"/>
</dbReference>
<keyword evidence="7" id="KW-0464">Manganese</keyword>
<evidence type="ECO:0000256" key="3">
    <source>
        <dbReference type="ARBA" id="ARBA00008819"/>
    </source>
</evidence>
<dbReference type="InterPro" id="IPR006124">
    <property type="entry name" value="Metalloenzyme"/>
</dbReference>